<feature type="transmembrane region" description="Helical" evidence="1">
    <location>
        <begin position="137"/>
        <end position="160"/>
    </location>
</feature>
<evidence type="ECO:0000256" key="1">
    <source>
        <dbReference type="SAM" id="Phobius"/>
    </source>
</evidence>
<comment type="caution">
    <text evidence="3">The sequence shown here is derived from an EMBL/GenBank/DDBJ whole genome shotgun (WGS) entry which is preliminary data.</text>
</comment>
<feature type="domain" description="DUF7847" evidence="2">
    <location>
        <begin position="5"/>
        <end position="258"/>
    </location>
</feature>
<accession>A0A4S3TQ15</accession>
<dbReference type="Pfam" id="PF25231">
    <property type="entry name" value="DUF7847"/>
    <property type="match status" value="1"/>
</dbReference>
<gene>
    <name evidence="3" type="ORF">D8Y22_03440</name>
</gene>
<feature type="transmembrane region" description="Helical" evidence="1">
    <location>
        <begin position="21"/>
        <end position="42"/>
    </location>
</feature>
<name>A0A4S3TQ15_9EURY</name>
<proteinExistence type="predicted"/>
<dbReference type="Proteomes" id="UP000318864">
    <property type="component" value="Unassembled WGS sequence"/>
</dbReference>
<sequence>MGYAIRSLQEALGTILETPKLLIGIGVTSLFGTLLYLFVSYIPLIGMFVAWTIPALTLAAVLTMAYEGLHGTAGFDDLITGLEEYAVSMLGAFFALFAVSTVASFAFVFLVVALVFAGAFSMETTADAGPDPAMLDALGIGIIALIVLAVLLWTVVWIVVQFFDAAIVVDGVGVIDAFKSSWGVVRSNPLSVIGYSLIRGTLMWIPVIIAAIVAAAASMAAPADQAFLYALLGGGSVFIVLSPLVSSLLIVYHTSYFDHASGNRSRRSY</sequence>
<protein>
    <recommendedName>
        <fullName evidence="2">DUF7847 domain-containing protein</fullName>
    </recommendedName>
</protein>
<evidence type="ECO:0000313" key="4">
    <source>
        <dbReference type="Proteomes" id="UP000318864"/>
    </source>
</evidence>
<reference evidence="3 4" key="1">
    <citation type="submission" date="2018-10" db="EMBL/GenBank/DDBJ databases">
        <title>Natronolimnobius sp. XQ-INN 246 isolated from Inner Mongolia Autonomous Region of China.</title>
        <authorList>
            <person name="Xue Q."/>
        </authorList>
    </citation>
    <scope>NUCLEOTIDE SEQUENCE [LARGE SCALE GENOMIC DNA]</scope>
    <source>
        <strain evidence="3 4">XQ-INN 246</strain>
    </source>
</reference>
<feature type="transmembrane region" description="Helical" evidence="1">
    <location>
        <begin position="48"/>
        <end position="69"/>
    </location>
</feature>
<dbReference type="AlphaFoldDB" id="A0A4S3TQ15"/>
<feature type="transmembrane region" description="Helical" evidence="1">
    <location>
        <begin position="227"/>
        <end position="252"/>
    </location>
</feature>
<dbReference type="RefSeq" id="WP_141463317.1">
    <property type="nucleotide sequence ID" value="NZ_RBZW01000011.1"/>
</dbReference>
<dbReference type="InterPro" id="IPR057169">
    <property type="entry name" value="DUF7847"/>
</dbReference>
<keyword evidence="4" id="KW-1185">Reference proteome</keyword>
<dbReference type="EMBL" id="RBZW01000011">
    <property type="protein sequence ID" value="THE66336.1"/>
    <property type="molecule type" value="Genomic_DNA"/>
</dbReference>
<evidence type="ECO:0000313" key="3">
    <source>
        <dbReference type="EMBL" id="THE66336.1"/>
    </source>
</evidence>
<organism evidence="3 4">
    <name type="scientific">Salinadaptatus halalkaliphilus</name>
    <dbReference type="NCBI Taxonomy" id="2419781"/>
    <lineage>
        <taxon>Archaea</taxon>
        <taxon>Methanobacteriati</taxon>
        <taxon>Methanobacteriota</taxon>
        <taxon>Stenosarchaea group</taxon>
        <taxon>Halobacteria</taxon>
        <taxon>Halobacteriales</taxon>
        <taxon>Natrialbaceae</taxon>
        <taxon>Salinadaptatus</taxon>
    </lineage>
</organism>
<keyword evidence="1" id="KW-0472">Membrane</keyword>
<feature type="transmembrane region" description="Helical" evidence="1">
    <location>
        <begin position="202"/>
        <end position="221"/>
    </location>
</feature>
<keyword evidence="1" id="KW-1133">Transmembrane helix</keyword>
<keyword evidence="1" id="KW-0812">Transmembrane</keyword>
<feature type="transmembrane region" description="Helical" evidence="1">
    <location>
        <begin position="90"/>
        <end position="117"/>
    </location>
</feature>
<dbReference type="OrthoDB" id="241125at2157"/>
<evidence type="ECO:0000259" key="2">
    <source>
        <dbReference type="Pfam" id="PF25231"/>
    </source>
</evidence>